<feature type="compositionally biased region" description="Pro residues" evidence="1">
    <location>
        <begin position="316"/>
        <end position="325"/>
    </location>
</feature>
<evidence type="ECO:0000256" key="1">
    <source>
        <dbReference type="SAM" id="MobiDB-lite"/>
    </source>
</evidence>
<dbReference type="Pfam" id="PF19459">
    <property type="entry name" value="DUF5996"/>
    <property type="match status" value="1"/>
</dbReference>
<evidence type="ECO:0008006" key="4">
    <source>
        <dbReference type="Google" id="ProtNLM"/>
    </source>
</evidence>
<evidence type="ECO:0000313" key="3">
    <source>
        <dbReference type="Proteomes" id="UP000574067"/>
    </source>
</evidence>
<proteinExistence type="predicted"/>
<keyword evidence="3" id="KW-1185">Reference proteome</keyword>
<dbReference type="AlphaFoldDB" id="A0A848FHE6"/>
<evidence type="ECO:0000313" key="2">
    <source>
        <dbReference type="EMBL" id="NML18566.1"/>
    </source>
</evidence>
<feature type="region of interest" description="Disordered" evidence="1">
    <location>
        <begin position="314"/>
        <end position="338"/>
    </location>
</feature>
<protein>
    <recommendedName>
        <fullName evidence="4">Ava_C0101 and related proteins</fullName>
    </recommendedName>
</protein>
<organism evidence="2 3">
    <name type="scientific">Azohydromonas caseinilytica</name>
    <dbReference type="NCBI Taxonomy" id="2728836"/>
    <lineage>
        <taxon>Bacteria</taxon>
        <taxon>Pseudomonadati</taxon>
        <taxon>Pseudomonadota</taxon>
        <taxon>Betaproteobacteria</taxon>
        <taxon>Burkholderiales</taxon>
        <taxon>Sphaerotilaceae</taxon>
        <taxon>Azohydromonas</taxon>
    </lineage>
</organism>
<reference evidence="2 3" key="1">
    <citation type="submission" date="2020-04" db="EMBL/GenBank/DDBJ databases">
        <title>Azohydromonas sp. isolated from soil.</title>
        <authorList>
            <person name="Dahal R.H."/>
        </authorList>
    </citation>
    <scope>NUCLEOTIDE SEQUENCE [LARGE SCALE GENOMIC DNA]</scope>
    <source>
        <strain evidence="2 3">G-1-1-14</strain>
    </source>
</reference>
<dbReference type="Proteomes" id="UP000574067">
    <property type="component" value="Unassembled WGS sequence"/>
</dbReference>
<name>A0A848FHE6_9BURK</name>
<dbReference type="RefSeq" id="WP_169163460.1">
    <property type="nucleotide sequence ID" value="NZ_JABBFW010000034.1"/>
</dbReference>
<gene>
    <name evidence="2" type="ORF">HHL10_26715</name>
</gene>
<comment type="caution">
    <text evidence="2">The sequence shown here is derived from an EMBL/GenBank/DDBJ whole genome shotgun (WGS) entry which is preliminary data.</text>
</comment>
<dbReference type="EMBL" id="JABBFW010000034">
    <property type="protein sequence ID" value="NML18566.1"/>
    <property type="molecule type" value="Genomic_DNA"/>
</dbReference>
<accession>A0A848FHE6</accession>
<dbReference type="InterPro" id="IPR046038">
    <property type="entry name" value="DUF5996"/>
</dbReference>
<sequence length="338" mass="36443">MPAQSASTPPTGRAWPALDYLAWRDTAATLQLWTQVVGKVRLALSPWLNHGWQVPLYVNARGLGTSAMHAGGGLLEIDFDLVEHRLVLRSSEAPPRSFELVPMSVAAFYRRLMAELATLGVRVEISTQPNEVPAPIPFPDDEVHASYDAQAVHRFWRALVQADRVLRLFRTGFVGKASPVHFFWGSFDLAVTRFSGRLAPPHPGGIPGLPDAVTREAYSHEVCSAGFWAGSDAWPHPAFYAYAYPTPPGFAQAAVEPAQAFWHAPMGEFLLPYEAVSLAADPDAALLGFLQSTYAAAAVLAGWDRSLECALGMPGQPRPMAPPATPQTGPANAAAASR</sequence>